<evidence type="ECO:0000313" key="2">
    <source>
        <dbReference type="EMBL" id="ACB74949.1"/>
    </source>
</evidence>
<feature type="region of interest" description="Disordered" evidence="1">
    <location>
        <begin position="27"/>
        <end position="53"/>
    </location>
</feature>
<sequence length="210" mass="23710">MNWILEHFQIVVALVAALAYYLTKAKRSDGEEPEREVDRRPSEAEREQAERTRRIQEEIRRKIAERRGAAGDVITAEPRPDLMPPALEPAAGIPPVDTFGGPAGRLRRELEKAAERRSSETDEARARAAEIERQTRLAEQLRTLQAKRAAEERWAEEIAATAKAAANRRLLARAAQATTVTGWQARLRNREELRRAIVLREVLGPPVGMR</sequence>
<feature type="region of interest" description="Disordered" evidence="1">
    <location>
        <begin position="112"/>
        <end position="131"/>
    </location>
</feature>
<dbReference type="KEGG" id="ote:Oter_1665"/>
<gene>
    <name evidence="2" type="ordered locus">Oter_1665</name>
</gene>
<evidence type="ECO:0000313" key="3">
    <source>
        <dbReference type="Proteomes" id="UP000007013"/>
    </source>
</evidence>
<organism evidence="2 3">
    <name type="scientific">Opitutus terrae (strain DSM 11246 / JCM 15787 / PB90-1)</name>
    <dbReference type="NCBI Taxonomy" id="452637"/>
    <lineage>
        <taxon>Bacteria</taxon>
        <taxon>Pseudomonadati</taxon>
        <taxon>Verrucomicrobiota</taxon>
        <taxon>Opitutia</taxon>
        <taxon>Opitutales</taxon>
        <taxon>Opitutaceae</taxon>
        <taxon>Opitutus</taxon>
    </lineage>
</organism>
<dbReference type="AlphaFoldDB" id="B1ZUR5"/>
<accession>B1ZUR5</accession>
<evidence type="ECO:0000256" key="1">
    <source>
        <dbReference type="SAM" id="MobiDB-lite"/>
    </source>
</evidence>
<dbReference type="STRING" id="452637.Oter_1665"/>
<name>B1ZUR5_OPITP</name>
<dbReference type="eggNOG" id="ENOG5030PQU">
    <property type="taxonomic scope" value="Bacteria"/>
</dbReference>
<reference evidence="2 3" key="1">
    <citation type="journal article" date="2011" name="J. Bacteriol.">
        <title>Genome sequence of the verrucomicrobium Opitutus terrae PB90-1, an abundant inhabitant of rice paddy soil ecosystems.</title>
        <authorList>
            <person name="van Passel M.W."/>
            <person name="Kant R."/>
            <person name="Palva A."/>
            <person name="Copeland A."/>
            <person name="Lucas S."/>
            <person name="Lapidus A."/>
            <person name="Glavina del Rio T."/>
            <person name="Pitluck S."/>
            <person name="Goltsman E."/>
            <person name="Clum A."/>
            <person name="Sun H."/>
            <person name="Schmutz J."/>
            <person name="Larimer F.W."/>
            <person name="Land M.L."/>
            <person name="Hauser L."/>
            <person name="Kyrpides N."/>
            <person name="Mikhailova N."/>
            <person name="Richardson P.P."/>
            <person name="Janssen P.H."/>
            <person name="de Vos W.M."/>
            <person name="Smidt H."/>
        </authorList>
    </citation>
    <scope>NUCLEOTIDE SEQUENCE [LARGE SCALE GENOMIC DNA]</scope>
    <source>
        <strain evidence="3">DSM 11246 / JCM 15787 / PB90-1</strain>
    </source>
</reference>
<dbReference type="HOGENOM" id="CLU_1325255_0_0_0"/>
<dbReference type="EMBL" id="CP001032">
    <property type="protein sequence ID" value="ACB74949.1"/>
    <property type="molecule type" value="Genomic_DNA"/>
</dbReference>
<proteinExistence type="predicted"/>
<protein>
    <submittedName>
        <fullName evidence="2">Uncharacterized protein</fullName>
    </submittedName>
</protein>
<keyword evidence="3" id="KW-1185">Reference proteome</keyword>
<dbReference type="Proteomes" id="UP000007013">
    <property type="component" value="Chromosome"/>
</dbReference>
<dbReference type="RefSeq" id="WP_012374486.1">
    <property type="nucleotide sequence ID" value="NC_010571.1"/>
</dbReference>